<gene>
    <name evidence="1" type="primary">21</name>
    <name evidence="1" type="ORF">SEA_FOOTLOOSE_21</name>
</gene>
<organism evidence="1 2">
    <name type="scientific">Microbacterium phage Footloose</name>
    <dbReference type="NCBI Taxonomy" id="2836048"/>
    <lineage>
        <taxon>Viruses</taxon>
        <taxon>Duplodnaviria</taxon>
        <taxon>Heunggongvirae</taxon>
        <taxon>Uroviricota</taxon>
        <taxon>Caudoviricetes</taxon>
        <taxon>Footloosevirus</taxon>
        <taxon>Footloosevirus footloose</taxon>
    </lineage>
</organism>
<evidence type="ECO:0000313" key="2">
    <source>
        <dbReference type="Proteomes" id="UP000693692"/>
    </source>
</evidence>
<dbReference type="KEGG" id="vg:80019009"/>
<dbReference type="Proteomes" id="UP000693692">
    <property type="component" value="Segment"/>
</dbReference>
<dbReference type="EMBL" id="MZ150789">
    <property type="protein sequence ID" value="QWY84603.1"/>
    <property type="molecule type" value="Genomic_DNA"/>
</dbReference>
<accession>A0A8F3EAI7</accession>
<name>A0A8F3EAI7_9CAUD</name>
<dbReference type="GeneID" id="80019009"/>
<proteinExistence type="predicted"/>
<sequence length="287" mass="29593">MTNAQTVARRLAERGTVNSGTAVFVRMDGRFAVVNIGLSTVTVPCVGFYPPVAGMAVRVDWVNGSPAVTGPVTPLNPLGVISGTGAPKATVTVNGVPYLLFYRSGYTPTVGDQVEINWATGVIQGKVTGSESPPPPEEAGGAVKPFSVTVRAANSGRYQSGSGWWGNAPWASSSNDGIWVYGKRVKDAVGSGTVTKIEIYLPLVQQVGVASIGLHPHGAIPGGAPTITSKTDLPQGRRSGWQVLPASFGSYVAAGNRGVAVADGGYNIWRGTAEDSLSGALRISGTR</sequence>
<protein>
    <submittedName>
        <fullName evidence="1">Minor tail protein</fullName>
    </submittedName>
</protein>
<evidence type="ECO:0000313" key="1">
    <source>
        <dbReference type="EMBL" id="QWY84603.1"/>
    </source>
</evidence>
<keyword evidence="2" id="KW-1185">Reference proteome</keyword>
<reference evidence="1" key="1">
    <citation type="submission" date="2021-05" db="EMBL/GenBank/DDBJ databases">
        <authorList>
            <person name="Brink J."/>
            <person name="Busse A.L."/>
            <person name="Crowley H.J."/>
            <person name="Hall C.J."/>
            <person name="Hetherington P."/>
            <person name="Hovde T.M."/>
            <person name="Johnson J.A."/>
            <person name="Karch K.E."/>
            <person name="Krueger C.J."/>
            <person name="Lundberg T.J."/>
            <person name="Madla Sanchez I."/>
            <person name="Mathiesen C."/>
            <person name="Moore L.J."/>
            <person name="Nordberg R.J."/>
            <person name="Petersen I.M."/>
            <person name="Piton K.L."/>
            <person name="Rozycki S.T."/>
            <person name="Rutten E."/>
            <person name="Samuelson I.O."/>
            <person name="Sarkilahti S.K."/>
            <person name="Schubert K.A."/>
            <person name="Stamness T.F."/>
            <person name="Tinman A.J."/>
            <person name="Tutterrow P.B."/>
            <person name="Wanzek N.C."/>
            <person name="Wheeler C.D."/>
            <person name="Spring A.M."/>
            <person name="Klyczek K."/>
            <person name="Garlena R.A."/>
            <person name="Russell D.A."/>
            <person name="Pope W.H."/>
            <person name="Jacobs-Sera D."/>
            <person name="Hatfull G.F."/>
        </authorList>
    </citation>
    <scope>NUCLEOTIDE SEQUENCE</scope>
</reference>
<dbReference type="RefSeq" id="YP_010754418.1">
    <property type="nucleotide sequence ID" value="NC_073460.1"/>
</dbReference>